<dbReference type="Pfam" id="PF12622">
    <property type="entry name" value="NpwBP"/>
    <property type="match status" value="1"/>
</dbReference>
<dbReference type="InterPro" id="IPR019007">
    <property type="entry name" value="Wbp11/ELF5/Saf1_N"/>
</dbReference>
<dbReference type="AlphaFoldDB" id="A0A0C3ECA4"/>
<gene>
    <name evidence="3" type="ORF">SCLCIDRAFT_19229</name>
</gene>
<feature type="region of interest" description="Disordered" evidence="1">
    <location>
        <begin position="361"/>
        <end position="455"/>
    </location>
</feature>
<feature type="compositionally biased region" description="Polar residues" evidence="1">
    <location>
        <begin position="210"/>
        <end position="219"/>
    </location>
</feature>
<dbReference type="STRING" id="1036808.A0A0C3ECA4"/>
<feature type="compositionally biased region" description="Basic and acidic residues" evidence="1">
    <location>
        <begin position="116"/>
        <end position="126"/>
    </location>
</feature>
<feature type="compositionally biased region" description="Basic and acidic residues" evidence="1">
    <location>
        <begin position="83"/>
        <end position="106"/>
    </location>
</feature>
<feature type="region of interest" description="Disordered" evidence="1">
    <location>
        <begin position="274"/>
        <end position="343"/>
    </location>
</feature>
<keyword evidence="4" id="KW-1185">Reference proteome</keyword>
<reference evidence="4" key="2">
    <citation type="submission" date="2015-01" db="EMBL/GenBank/DDBJ databases">
        <title>Evolutionary Origins and Diversification of the Mycorrhizal Mutualists.</title>
        <authorList>
            <consortium name="DOE Joint Genome Institute"/>
            <consortium name="Mycorrhizal Genomics Consortium"/>
            <person name="Kohler A."/>
            <person name="Kuo A."/>
            <person name="Nagy L.G."/>
            <person name="Floudas D."/>
            <person name="Copeland A."/>
            <person name="Barry K.W."/>
            <person name="Cichocki N."/>
            <person name="Veneault-Fourrey C."/>
            <person name="LaButti K."/>
            <person name="Lindquist E.A."/>
            <person name="Lipzen A."/>
            <person name="Lundell T."/>
            <person name="Morin E."/>
            <person name="Murat C."/>
            <person name="Riley R."/>
            <person name="Ohm R."/>
            <person name="Sun H."/>
            <person name="Tunlid A."/>
            <person name="Henrissat B."/>
            <person name="Grigoriev I.V."/>
            <person name="Hibbett D.S."/>
            <person name="Martin F."/>
        </authorList>
    </citation>
    <scope>NUCLEOTIDE SEQUENCE [LARGE SCALE GENOMIC DNA]</scope>
    <source>
        <strain evidence="4">Foug A</strain>
    </source>
</reference>
<dbReference type="OrthoDB" id="205569at2759"/>
<name>A0A0C3ECA4_9AGAM</name>
<dbReference type="GO" id="GO:0006396">
    <property type="term" value="P:RNA processing"/>
    <property type="evidence" value="ECO:0007669"/>
    <property type="project" value="InterPro"/>
</dbReference>
<accession>A0A0C3ECA4</accession>
<feature type="compositionally biased region" description="Low complexity" evidence="1">
    <location>
        <begin position="328"/>
        <end position="337"/>
    </location>
</feature>
<sequence length="455" mass="49217">MGKGKNLNPADAHRKAMRKKELKKACSLNKTERSKAREFSLVKKDTRDMEDEIEKLETATDLSAADKSRLTELKAEMTKIMAKKEDYVKEHPEHRKLVYRPRKDQGDSQPPAPPGEQKRNLFDKRGLPRHPQRSIYYDPVMNPYGVPPPGMPYVERPLREDEIDSEEDRAGDTDEDIIMPQGLPPGNDLEKDVNDSDDDIPMPEGPPPNVAQNEKNGSAQIPPGGTSGTSHVPLPPASFVPPFPMNFFSPPPPPPGFGGNIYMPAHGNYGALTSLPPPTNTIQPAAPPPGFSPYLVQSPLSSLPAQKYQAQHSPRPFLGHPSLPPKPSTTSGSTSAPDLFSSASATISAEPELRDLKKEAIAFVPPSLKRKKASALAATSRVNAAPSVSRDGSESRESPAAARPDLVSALRDQFGAPPPPPPPGTGSSEGPAAKNKDDYQNFLEEMGDILGTSRP</sequence>
<evidence type="ECO:0000259" key="2">
    <source>
        <dbReference type="Pfam" id="PF09429"/>
    </source>
</evidence>
<proteinExistence type="predicted"/>
<reference evidence="3 4" key="1">
    <citation type="submission" date="2014-04" db="EMBL/GenBank/DDBJ databases">
        <authorList>
            <consortium name="DOE Joint Genome Institute"/>
            <person name="Kuo A."/>
            <person name="Kohler A."/>
            <person name="Nagy L.G."/>
            <person name="Floudas D."/>
            <person name="Copeland A."/>
            <person name="Barry K.W."/>
            <person name="Cichocki N."/>
            <person name="Veneault-Fourrey C."/>
            <person name="LaButti K."/>
            <person name="Lindquist E.A."/>
            <person name="Lipzen A."/>
            <person name="Lundell T."/>
            <person name="Morin E."/>
            <person name="Murat C."/>
            <person name="Sun H."/>
            <person name="Tunlid A."/>
            <person name="Henrissat B."/>
            <person name="Grigoriev I.V."/>
            <person name="Hibbett D.S."/>
            <person name="Martin F."/>
            <person name="Nordberg H.P."/>
            <person name="Cantor M.N."/>
            <person name="Hua S.X."/>
        </authorList>
    </citation>
    <scope>NUCLEOTIDE SEQUENCE [LARGE SCALE GENOMIC DNA]</scope>
    <source>
        <strain evidence="3 4">Foug A</strain>
    </source>
</reference>
<feature type="region of interest" description="Disordered" evidence="1">
    <location>
        <begin position="83"/>
        <end position="235"/>
    </location>
</feature>
<dbReference type="Proteomes" id="UP000053989">
    <property type="component" value="Unassembled WGS sequence"/>
</dbReference>
<evidence type="ECO:0000313" key="3">
    <source>
        <dbReference type="EMBL" id="KIM70330.1"/>
    </source>
</evidence>
<feature type="compositionally biased region" description="Acidic residues" evidence="1">
    <location>
        <begin position="161"/>
        <end position="177"/>
    </location>
</feature>
<protein>
    <recommendedName>
        <fullName evidence="2">Wbp11/ELF5/Saf1 N-terminal domain-containing protein</fullName>
    </recommendedName>
</protein>
<evidence type="ECO:0000256" key="1">
    <source>
        <dbReference type="SAM" id="MobiDB-lite"/>
    </source>
</evidence>
<feature type="compositionally biased region" description="Pro residues" evidence="1">
    <location>
        <begin position="275"/>
        <end position="291"/>
    </location>
</feature>
<feature type="region of interest" description="Disordered" evidence="1">
    <location>
        <begin position="1"/>
        <end position="33"/>
    </location>
</feature>
<dbReference type="HOGENOM" id="CLU_040947_0_0_1"/>
<dbReference type="EMBL" id="KN822005">
    <property type="protein sequence ID" value="KIM70330.1"/>
    <property type="molecule type" value="Genomic_DNA"/>
</dbReference>
<dbReference type="InParanoid" id="A0A0C3ECA4"/>
<dbReference type="Pfam" id="PF09429">
    <property type="entry name" value="Wbp11"/>
    <property type="match status" value="1"/>
</dbReference>
<feature type="compositionally biased region" description="Polar residues" evidence="1">
    <location>
        <begin position="298"/>
        <end position="312"/>
    </location>
</feature>
<dbReference type="FunCoup" id="A0A0C3ECA4">
    <property type="interactions" value="15"/>
</dbReference>
<evidence type="ECO:0000313" key="4">
    <source>
        <dbReference type="Proteomes" id="UP000053989"/>
    </source>
</evidence>
<feature type="domain" description="Wbp11/ELF5/Saf1 N-terminal" evidence="2">
    <location>
        <begin position="4"/>
        <end position="81"/>
    </location>
</feature>
<organism evidence="3 4">
    <name type="scientific">Scleroderma citrinum Foug A</name>
    <dbReference type="NCBI Taxonomy" id="1036808"/>
    <lineage>
        <taxon>Eukaryota</taxon>
        <taxon>Fungi</taxon>
        <taxon>Dikarya</taxon>
        <taxon>Basidiomycota</taxon>
        <taxon>Agaricomycotina</taxon>
        <taxon>Agaricomycetes</taxon>
        <taxon>Agaricomycetidae</taxon>
        <taxon>Boletales</taxon>
        <taxon>Sclerodermatineae</taxon>
        <taxon>Sclerodermataceae</taxon>
        <taxon>Scleroderma</taxon>
    </lineage>
</organism>